<evidence type="ECO:0000313" key="3">
    <source>
        <dbReference type="EMBL" id="BBG24465.1"/>
    </source>
</evidence>
<protein>
    <recommendedName>
        <fullName evidence="2">Ribose 5-phosphate isomerase A</fullName>
        <ecNumber evidence="2">5.3.1.6</ecNumber>
    </recommendedName>
</protein>
<dbReference type="Proteomes" id="UP000322983">
    <property type="component" value="Chromosome"/>
</dbReference>
<dbReference type="EMBL" id="AP018929">
    <property type="protein sequence ID" value="BBG24465.1"/>
    <property type="molecule type" value="Genomic_DNA"/>
</dbReference>
<dbReference type="PANTHER" id="PTHR11934">
    <property type="entry name" value="RIBOSE-5-PHOSPHATE ISOMERASE"/>
    <property type="match status" value="1"/>
</dbReference>
<proteinExistence type="predicted"/>
<dbReference type="RefSeq" id="WP_084739554.1">
    <property type="nucleotide sequence ID" value="NZ_AP018929.1"/>
</dbReference>
<evidence type="ECO:0000313" key="5">
    <source>
        <dbReference type="Proteomes" id="UP000322983"/>
    </source>
</evidence>
<evidence type="ECO:0000313" key="4">
    <source>
        <dbReference type="EMBL" id="BBG27223.1"/>
    </source>
</evidence>
<dbReference type="InterPro" id="IPR037171">
    <property type="entry name" value="NagB/RpiA_transferase-like"/>
</dbReference>
<dbReference type="CDD" id="cd01398">
    <property type="entry name" value="RPI_A"/>
    <property type="match status" value="1"/>
</dbReference>
<dbReference type="InterPro" id="IPR004788">
    <property type="entry name" value="Ribose5P_isomerase_type_A"/>
</dbReference>
<name>A0A510DWA0_9CREN</name>
<dbReference type="OrthoDB" id="19013at2157"/>
<evidence type="ECO:0000256" key="2">
    <source>
        <dbReference type="NCBIfam" id="TIGR00021"/>
    </source>
</evidence>
<sequence>MVDLKEKLASYSIDLLNNKRVIGIGTGKTVRALIERIYQNKDKFIDKLFITSSIDSEIRLRDHGFNVISIYTGTRPEIYIDSFDHIFYLDQIDKSVMIKGGGGALFREKILATYSNYRVYIGESSKVVTNETIIRVPIEVLPFAQGYVMDYLKKKEISIKPRESDSKIGTIFSDNGNMILDIYINSDRNLCELDLELKRVTGVLETGIFCNNLIDKVIIANNEDEVKVVTREENT</sequence>
<dbReference type="SUPFAM" id="SSF75445">
    <property type="entry name" value="D-ribose-5-phosphate isomerase (RpiA), lid domain"/>
    <property type="match status" value="1"/>
</dbReference>
<dbReference type="EMBL" id="AP018930">
    <property type="protein sequence ID" value="BBG27223.1"/>
    <property type="molecule type" value="Genomic_DNA"/>
</dbReference>
<dbReference type="GO" id="GO:0005829">
    <property type="term" value="C:cytosol"/>
    <property type="evidence" value="ECO:0007669"/>
    <property type="project" value="TreeGrafter"/>
</dbReference>
<accession>A0A510DWA0</accession>
<dbReference type="GO" id="GO:0009052">
    <property type="term" value="P:pentose-phosphate shunt, non-oxidative branch"/>
    <property type="evidence" value="ECO:0007669"/>
    <property type="project" value="InterPro"/>
</dbReference>
<dbReference type="AlphaFoldDB" id="A0A510DWA0"/>
<dbReference type="STRING" id="1294262.GCA_001316085_00231"/>
<organism evidence="3 5">
    <name type="scientific">Sulfuracidifex tepidarius</name>
    <dbReference type="NCBI Taxonomy" id="1294262"/>
    <lineage>
        <taxon>Archaea</taxon>
        <taxon>Thermoproteota</taxon>
        <taxon>Thermoprotei</taxon>
        <taxon>Sulfolobales</taxon>
        <taxon>Sulfolobaceae</taxon>
        <taxon>Sulfuracidifex</taxon>
    </lineage>
</organism>
<dbReference type="GeneID" id="41718102"/>
<reference evidence="6" key="1">
    <citation type="submission" date="2018-09" db="EMBL/GenBank/DDBJ databases">
        <title>Complete Genome Sequencing of Sulfolobus sp. JCM 16834.</title>
        <authorList>
            <person name="Kato S."/>
            <person name="Itoh T."/>
            <person name="Ohkuma M."/>
        </authorList>
    </citation>
    <scope>NUCLEOTIDE SEQUENCE [LARGE SCALE GENOMIC DNA]</scope>
    <source>
        <strain evidence="6">IC-007</strain>
    </source>
</reference>
<evidence type="ECO:0000256" key="1">
    <source>
        <dbReference type="ARBA" id="ARBA00023235"/>
    </source>
</evidence>
<dbReference type="Gene3D" id="3.40.50.1360">
    <property type="match status" value="1"/>
</dbReference>
<dbReference type="NCBIfam" id="TIGR00021">
    <property type="entry name" value="rpiA"/>
    <property type="match status" value="1"/>
</dbReference>
<dbReference type="EC" id="5.3.1.6" evidence="2"/>
<dbReference type="Proteomes" id="UP000325030">
    <property type="component" value="Chromosome"/>
</dbReference>
<dbReference type="KEGG" id="step:IC006_1785"/>
<gene>
    <name evidence="3" type="ORF">IC006_1785</name>
    <name evidence="4" type="ORF">IC007_1763</name>
</gene>
<reference evidence="3 5" key="2">
    <citation type="journal article" date="2020" name="Int. J. Syst. Evol. Microbiol.">
        <title>Sulfuracidifex tepidarius gen. nov., sp. nov. and transfer of Sulfolobus metallicus Huber and Stetter 1992 to the genus Sulfuracidifex as Sulfuracidifex metallicus comb. nov.</title>
        <authorList>
            <person name="Itoh T."/>
            <person name="Miura T."/>
            <person name="Sakai H.D."/>
            <person name="Kato S."/>
            <person name="Ohkuma M."/>
            <person name="Takashina T."/>
        </authorList>
    </citation>
    <scope>NUCLEOTIDE SEQUENCE [LARGE SCALE GENOMIC DNA]</scope>
    <source>
        <strain evidence="3 5">IC-006</strain>
        <strain evidence="4">IC-007</strain>
    </source>
</reference>
<dbReference type="Gene3D" id="3.30.70.260">
    <property type="match status" value="1"/>
</dbReference>
<accession>A0A510E3Y3</accession>
<dbReference type="SUPFAM" id="SSF100950">
    <property type="entry name" value="NagB/RpiA/CoA transferase-like"/>
    <property type="match status" value="1"/>
</dbReference>
<keyword evidence="1 3" id="KW-0413">Isomerase</keyword>
<dbReference type="GO" id="GO:0006014">
    <property type="term" value="P:D-ribose metabolic process"/>
    <property type="evidence" value="ECO:0007669"/>
    <property type="project" value="TreeGrafter"/>
</dbReference>
<evidence type="ECO:0000313" key="6">
    <source>
        <dbReference type="Proteomes" id="UP000325030"/>
    </source>
</evidence>
<dbReference type="Pfam" id="PF06026">
    <property type="entry name" value="Rib_5-P_isom_A"/>
    <property type="match status" value="1"/>
</dbReference>
<dbReference type="GO" id="GO:0004751">
    <property type="term" value="F:ribose-5-phosphate isomerase activity"/>
    <property type="evidence" value="ECO:0007669"/>
    <property type="project" value="UniProtKB-UniRule"/>
</dbReference>
<keyword evidence="5" id="KW-1185">Reference proteome</keyword>
<dbReference type="PANTHER" id="PTHR11934:SF0">
    <property type="entry name" value="RIBOSE-5-PHOSPHATE ISOMERASE"/>
    <property type="match status" value="1"/>
</dbReference>